<dbReference type="InterPro" id="IPR032466">
    <property type="entry name" value="Metal_Hydrolase"/>
</dbReference>
<organism evidence="4 5">
    <name type="scientific">Faunimonas pinastri</name>
    <dbReference type="NCBI Taxonomy" id="1855383"/>
    <lineage>
        <taxon>Bacteria</taxon>
        <taxon>Pseudomonadati</taxon>
        <taxon>Pseudomonadota</taxon>
        <taxon>Alphaproteobacteria</taxon>
        <taxon>Hyphomicrobiales</taxon>
        <taxon>Afifellaceae</taxon>
        <taxon>Faunimonas</taxon>
    </lineage>
</organism>
<comment type="similarity">
    <text evidence="1">Belongs to the metallo-dependent hydrolases superfamily. ATZ/TRZ family.</text>
</comment>
<keyword evidence="2" id="KW-0378">Hydrolase</keyword>
<dbReference type="SUPFAM" id="SSF51556">
    <property type="entry name" value="Metallo-dependent hydrolases"/>
    <property type="match status" value="1"/>
</dbReference>
<dbReference type="Gene3D" id="2.30.40.10">
    <property type="entry name" value="Urease, subunit C, domain 1"/>
    <property type="match status" value="1"/>
</dbReference>
<dbReference type="Gene3D" id="3.20.20.140">
    <property type="entry name" value="Metal-dependent hydrolases"/>
    <property type="match status" value="1"/>
</dbReference>
<evidence type="ECO:0000313" key="4">
    <source>
        <dbReference type="EMBL" id="SEQ27462.1"/>
    </source>
</evidence>
<dbReference type="SUPFAM" id="SSF51338">
    <property type="entry name" value="Composite domain of metallo-dependent hydrolases"/>
    <property type="match status" value="1"/>
</dbReference>
<sequence>MTDRLLVANAALITMDPKRPACFNGWLRVGADGRITGIGEGSPGEGNATEVIDAGGAFVAPGFISGHSHLSTSGSRGLGHDSPLYAWADHMTRYTRHCDAEDIYWVVLHGALDFLGNGITTAYDFCDSRLPFIMEEGRKARFGPFKPAAYGHEQIRAKVDAGLRFINSVLINDQVGSDAEIEERFGESLAFAEGLNRSDLHLGHAISGSVQWADDASTAVREVAIMRRYGVINQPHFLETSEQLDLQRSKFAWYEEAGALGPDLVFGHFIHPTEEMKCKCAACGCAMIWQPTSNGRLASGFADIPGLVELGMRVGVGLDDQSCTDVSDPWQNMRMGIYMQRAFHRDPKAMGVAQMLRLHTLGTAEALGIADRVGSLEVGKFGDFLLVDPRSPDLGPVWDPLGTYVLACSLRNLKGVYVGGGCVSRDGASTHPLATRASEELHARLGRIAAGF</sequence>
<accession>A0A1H9EPC9</accession>
<dbReference type="STRING" id="1855383.SAMN05216548_103228"/>
<dbReference type="InterPro" id="IPR050287">
    <property type="entry name" value="MTA/SAH_deaminase"/>
</dbReference>
<dbReference type="Pfam" id="PF01979">
    <property type="entry name" value="Amidohydro_1"/>
    <property type="match status" value="1"/>
</dbReference>
<dbReference type="InterPro" id="IPR006680">
    <property type="entry name" value="Amidohydro-rel"/>
</dbReference>
<dbReference type="PANTHER" id="PTHR43794:SF11">
    <property type="entry name" value="AMIDOHYDROLASE-RELATED DOMAIN-CONTAINING PROTEIN"/>
    <property type="match status" value="1"/>
</dbReference>
<dbReference type="RefSeq" id="WP_238858196.1">
    <property type="nucleotide sequence ID" value="NZ_FOFG01000003.1"/>
</dbReference>
<evidence type="ECO:0000259" key="3">
    <source>
        <dbReference type="Pfam" id="PF01979"/>
    </source>
</evidence>
<gene>
    <name evidence="4" type="ORF">SAMN05216548_103228</name>
</gene>
<feature type="domain" description="Amidohydrolase-related" evidence="3">
    <location>
        <begin position="58"/>
        <end position="420"/>
    </location>
</feature>
<proteinExistence type="inferred from homology"/>
<name>A0A1H9EPC9_9HYPH</name>
<evidence type="ECO:0000256" key="2">
    <source>
        <dbReference type="ARBA" id="ARBA00022801"/>
    </source>
</evidence>
<reference evidence="4 5" key="1">
    <citation type="submission" date="2016-10" db="EMBL/GenBank/DDBJ databases">
        <authorList>
            <person name="de Groot N.N."/>
        </authorList>
    </citation>
    <scope>NUCLEOTIDE SEQUENCE [LARGE SCALE GENOMIC DNA]</scope>
    <source>
        <strain evidence="4 5">A52C2</strain>
    </source>
</reference>
<dbReference type="GO" id="GO:0016810">
    <property type="term" value="F:hydrolase activity, acting on carbon-nitrogen (but not peptide) bonds"/>
    <property type="evidence" value="ECO:0007669"/>
    <property type="project" value="InterPro"/>
</dbReference>
<dbReference type="PANTHER" id="PTHR43794">
    <property type="entry name" value="AMINOHYDROLASE SSNA-RELATED"/>
    <property type="match status" value="1"/>
</dbReference>
<dbReference type="Proteomes" id="UP000199647">
    <property type="component" value="Unassembled WGS sequence"/>
</dbReference>
<dbReference type="InterPro" id="IPR011059">
    <property type="entry name" value="Metal-dep_hydrolase_composite"/>
</dbReference>
<dbReference type="AlphaFoldDB" id="A0A1H9EPC9"/>
<keyword evidence="5" id="KW-1185">Reference proteome</keyword>
<evidence type="ECO:0000313" key="5">
    <source>
        <dbReference type="Proteomes" id="UP000199647"/>
    </source>
</evidence>
<dbReference type="EMBL" id="FOFG01000003">
    <property type="protein sequence ID" value="SEQ27462.1"/>
    <property type="molecule type" value="Genomic_DNA"/>
</dbReference>
<protein>
    <submittedName>
        <fullName evidence="4">Cytosine/adenosine deaminase</fullName>
    </submittedName>
</protein>
<evidence type="ECO:0000256" key="1">
    <source>
        <dbReference type="ARBA" id="ARBA00006745"/>
    </source>
</evidence>